<name>A0A0E9T3X4_ANGAN</name>
<protein>
    <submittedName>
        <fullName evidence="1">Uncharacterized protein</fullName>
    </submittedName>
</protein>
<evidence type="ECO:0000313" key="1">
    <source>
        <dbReference type="EMBL" id="JAH47343.1"/>
    </source>
</evidence>
<sequence>MQTPHRKAQARFKTRTFLL</sequence>
<proteinExistence type="predicted"/>
<dbReference type="AlphaFoldDB" id="A0A0E9T3X4"/>
<organism evidence="1">
    <name type="scientific">Anguilla anguilla</name>
    <name type="common">European freshwater eel</name>
    <name type="synonym">Muraena anguilla</name>
    <dbReference type="NCBI Taxonomy" id="7936"/>
    <lineage>
        <taxon>Eukaryota</taxon>
        <taxon>Metazoa</taxon>
        <taxon>Chordata</taxon>
        <taxon>Craniata</taxon>
        <taxon>Vertebrata</taxon>
        <taxon>Euteleostomi</taxon>
        <taxon>Actinopterygii</taxon>
        <taxon>Neopterygii</taxon>
        <taxon>Teleostei</taxon>
        <taxon>Anguilliformes</taxon>
        <taxon>Anguillidae</taxon>
        <taxon>Anguilla</taxon>
    </lineage>
</organism>
<dbReference type="EMBL" id="GBXM01061234">
    <property type="protein sequence ID" value="JAH47343.1"/>
    <property type="molecule type" value="Transcribed_RNA"/>
</dbReference>
<reference evidence="1" key="2">
    <citation type="journal article" date="2015" name="Fish Shellfish Immunol.">
        <title>Early steps in the European eel (Anguilla anguilla)-Vibrio vulnificus interaction in the gills: Role of the RtxA13 toxin.</title>
        <authorList>
            <person name="Callol A."/>
            <person name="Pajuelo D."/>
            <person name="Ebbesson L."/>
            <person name="Teles M."/>
            <person name="MacKenzie S."/>
            <person name="Amaro C."/>
        </authorList>
    </citation>
    <scope>NUCLEOTIDE SEQUENCE</scope>
</reference>
<dbReference type="EMBL" id="GBXM01084245">
    <property type="protein sequence ID" value="JAH24332.1"/>
    <property type="molecule type" value="Transcribed_RNA"/>
</dbReference>
<reference evidence="1" key="1">
    <citation type="submission" date="2014-11" db="EMBL/GenBank/DDBJ databases">
        <authorList>
            <person name="Amaro Gonzalez C."/>
        </authorList>
    </citation>
    <scope>NUCLEOTIDE SEQUENCE</scope>
</reference>
<accession>A0A0E9T3X4</accession>